<dbReference type="EMBL" id="JASCZI010247513">
    <property type="protein sequence ID" value="MED6215084.1"/>
    <property type="molecule type" value="Genomic_DNA"/>
</dbReference>
<gene>
    <name evidence="1" type="ORF">PIB30_109835</name>
</gene>
<evidence type="ECO:0000313" key="1">
    <source>
        <dbReference type="EMBL" id="MED6215084.1"/>
    </source>
</evidence>
<name>A0ABU6Z0D7_9FABA</name>
<proteinExistence type="predicted"/>
<evidence type="ECO:0000313" key="2">
    <source>
        <dbReference type="Proteomes" id="UP001341840"/>
    </source>
</evidence>
<protein>
    <submittedName>
        <fullName evidence="1">Uncharacterized protein</fullName>
    </submittedName>
</protein>
<keyword evidence="2" id="KW-1185">Reference proteome</keyword>
<sequence>GQSILSEPQRIDSRPSESTLLSLSLILKRFHAYAWMESHQTTHMRGESHQNTHMRGSVSNRLWVQSRFPNFKSDENRL</sequence>
<accession>A0ABU6Z0D7</accession>
<organism evidence="1 2">
    <name type="scientific">Stylosanthes scabra</name>
    <dbReference type="NCBI Taxonomy" id="79078"/>
    <lineage>
        <taxon>Eukaryota</taxon>
        <taxon>Viridiplantae</taxon>
        <taxon>Streptophyta</taxon>
        <taxon>Embryophyta</taxon>
        <taxon>Tracheophyta</taxon>
        <taxon>Spermatophyta</taxon>
        <taxon>Magnoliopsida</taxon>
        <taxon>eudicotyledons</taxon>
        <taxon>Gunneridae</taxon>
        <taxon>Pentapetalae</taxon>
        <taxon>rosids</taxon>
        <taxon>fabids</taxon>
        <taxon>Fabales</taxon>
        <taxon>Fabaceae</taxon>
        <taxon>Papilionoideae</taxon>
        <taxon>50 kb inversion clade</taxon>
        <taxon>dalbergioids sensu lato</taxon>
        <taxon>Dalbergieae</taxon>
        <taxon>Pterocarpus clade</taxon>
        <taxon>Stylosanthes</taxon>
    </lineage>
</organism>
<reference evidence="1 2" key="1">
    <citation type="journal article" date="2023" name="Plants (Basel)">
        <title>Bridging the Gap: Combining Genomics and Transcriptomics Approaches to Understand Stylosanthes scabra, an Orphan Legume from the Brazilian Caatinga.</title>
        <authorList>
            <person name="Ferreira-Neto J.R.C."/>
            <person name="da Silva M.D."/>
            <person name="Binneck E."/>
            <person name="de Melo N.F."/>
            <person name="da Silva R.H."/>
            <person name="de Melo A.L.T.M."/>
            <person name="Pandolfi V."/>
            <person name="Bustamante F.O."/>
            <person name="Brasileiro-Vidal A.C."/>
            <person name="Benko-Iseppon A.M."/>
        </authorList>
    </citation>
    <scope>NUCLEOTIDE SEQUENCE [LARGE SCALE GENOMIC DNA]</scope>
    <source>
        <tissue evidence="1">Leaves</tissue>
    </source>
</reference>
<feature type="non-terminal residue" evidence="1">
    <location>
        <position position="1"/>
    </location>
</feature>
<dbReference type="Proteomes" id="UP001341840">
    <property type="component" value="Unassembled WGS sequence"/>
</dbReference>
<comment type="caution">
    <text evidence="1">The sequence shown here is derived from an EMBL/GenBank/DDBJ whole genome shotgun (WGS) entry which is preliminary data.</text>
</comment>